<feature type="compositionally biased region" description="Basic residues" evidence="1">
    <location>
        <begin position="109"/>
        <end position="118"/>
    </location>
</feature>
<feature type="compositionally biased region" description="Polar residues" evidence="1">
    <location>
        <begin position="56"/>
        <end position="69"/>
    </location>
</feature>
<name>A0A9P9DSU9_9HYPO</name>
<organism evidence="2 3">
    <name type="scientific">Dactylonectria macrodidyma</name>
    <dbReference type="NCBI Taxonomy" id="307937"/>
    <lineage>
        <taxon>Eukaryota</taxon>
        <taxon>Fungi</taxon>
        <taxon>Dikarya</taxon>
        <taxon>Ascomycota</taxon>
        <taxon>Pezizomycotina</taxon>
        <taxon>Sordariomycetes</taxon>
        <taxon>Hypocreomycetidae</taxon>
        <taxon>Hypocreales</taxon>
        <taxon>Nectriaceae</taxon>
        <taxon>Dactylonectria</taxon>
    </lineage>
</organism>
<dbReference type="Proteomes" id="UP000738349">
    <property type="component" value="Unassembled WGS sequence"/>
</dbReference>
<evidence type="ECO:0000313" key="2">
    <source>
        <dbReference type="EMBL" id="KAH7124768.1"/>
    </source>
</evidence>
<protein>
    <submittedName>
        <fullName evidence="2">Uncharacterized protein</fullName>
    </submittedName>
</protein>
<reference evidence="2" key="1">
    <citation type="journal article" date="2021" name="Nat. Commun.">
        <title>Genetic determinants of endophytism in the Arabidopsis root mycobiome.</title>
        <authorList>
            <person name="Mesny F."/>
            <person name="Miyauchi S."/>
            <person name="Thiergart T."/>
            <person name="Pickel B."/>
            <person name="Atanasova L."/>
            <person name="Karlsson M."/>
            <person name="Huettel B."/>
            <person name="Barry K.W."/>
            <person name="Haridas S."/>
            <person name="Chen C."/>
            <person name="Bauer D."/>
            <person name="Andreopoulos W."/>
            <person name="Pangilinan J."/>
            <person name="LaButti K."/>
            <person name="Riley R."/>
            <person name="Lipzen A."/>
            <person name="Clum A."/>
            <person name="Drula E."/>
            <person name="Henrissat B."/>
            <person name="Kohler A."/>
            <person name="Grigoriev I.V."/>
            <person name="Martin F.M."/>
            <person name="Hacquard S."/>
        </authorList>
    </citation>
    <scope>NUCLEOTIDE SEQUENCE</scope>
    <source>
        <strain evidence="2">MPI-CAGE-AT-0147</strain>
    </source>
</reference>
<sequence length="200" mass="21541">MAASTLNEVQEQQQGPSHTTESSTRQLPAESSGADEKTPPGQDPQQRDPTHKDSPESNAETAKRTAQSTKSERSSVELSLDMTKPRRRETSTTQDAAESATAGGENISKKKSRKKKSRRAELAKASPEKAKETAPGMNLGSQLGEPGFLFKDLQKQPNPKPPSTGGKSSGDALSLRLDLNLEIEIQLKAKIHGDITLTLL</sequence>
<feature type="compositionally biased region" description="Polar residues" evidence="1">
    <location>
        <begin position="1"/>
        <end position="26"/>
    </location>
</feature>
<proteinExistence type="predicted"/>
<dbReference type="EMBL" id="JAGMUV010000021">
    <property type="protein sequence ID" value="KAH7124768.1"/>
    <property type="molecule type" value="Genomic_DNA"/>
</dbReference>
<evidence type="ECO:0000256" key="1">
    <source>
        <dbReference type="SAM" id="MobiDB-lite"/>
    </source>
</evidence>
<feature type="compositionally biased region" description="Basic and acidic residues" evidence="1">
    <location>
        <begin position="119"/>
        <end position="132"/>
    </location>
</feature>
<accession>A0A9P9DSU9</accession>
<keyword evidence="3" id="KW-1185">Reference proteome</keyword>
<evidence type="ECO:0000313" key="3">
    <source>
        <dbReference type="Proteomes" id="UP000738349"/>
    </source>
</evidence>
<dbReference type="PANTHER" id="PTHR35587:SF6">
    <property type="entry name" value="BZIP DOMAIN-CONTAINING PROTEIN"/>
    <property type="match status" value="1"/>
</dbReference>
<feature type="region of interest" description="Disordered" evidence="1">
    <location>
        <begin position="1"/>
        <end position="172"/>
    </location>
</feature>
<dbReference type="AlphaFoldDB" id="A0A9P9DSU9"/>
<dbReference type="PANTHER" id="PTHR35587">
    <property type="entry name" value="EXPRESSED PROTEIN"/>
    <property type="match status" value="1"/>
</dbReference>
<gene>
    <name evidence="2" type="ORF">EDB81DRAFT_811727</name>
</gene>
<dbReference type="OrthoDB" id="2873061at2759"/>
<comment type="caution">
    <text evidence="2">The sequence shown here is derived from an EMBL/GenBank/DDBJ whole genome shotgun (WGS) entry which is preliminary data.</text>
</comment>
<feature type="compositionally biased region" description="Basic and acidic residues" evidence="1">
    <location>
        <begin position="45"/>
        <end position="55"/>
    </location>
</feature>